<feature type="compositionally biased region" description="Pro residues" evidence="22">
    <location>
        <begin position="239"/>
        <end position="250"/>
    </location>
</feature>
<dbReference type="CDD" id="cd13322">
    <property type="entry name" value="PH_PHLPP-like"/>
    <property type="match status" value="1"/>
</dbReference>
<evidence type="ECO:0000256" key="11">
    <source>
        <dbReference type="ARBA" id="ARBA00022737"/>
    </source>
</evidence>
<dbReference type="InterPro" id="IPR001932">
    <property type="entry name" value="PPM-type_phosphatase-like_dom"/>
</dbReference>
<feature type="compositionally biased region" description="Low complexity" evidence="22">
    <location>
        <begin position="1329"/>
        <end position="1356"/>
    </location>
</feature>
<keyword evidence="11" id="KW-0677">Repeat</keyword>
<feature type="region of interest" description="Disordered" evidence="22">
    <location>
        <begin position="1"/>
        <end position="122"/>
    </location>
</feature>
<keyword evidence="14" id="KW-0007">Acetylation</keyword>
<dbReference type="GeneTree" id="ENSGT00940000158137"/>
<dbReference type="PANTHER" id="PTHR48051">
    <property type="match status" value="1"/>
</dbReference>
<evidence type="ECO:0000256" key="8">
    <source>
        <dbReference type="ARBA" id="ARBA00022614"/>
    </source>
</evidence>
<keyword evidence="26" id="KW-1185">Reference proteome</keyword>
<feature type="compositionally biased region" description="Basic and acidic residues" evidence="22">
    <location>
        <begin position="1433"/>
        <end position="1452"/>
    </location>
</feature>
<dbReference type="GO" id="GO:0005634">
    <property type="term" value="C:nucleus"/>
    <property type="evidence" value="ECO:0007669"/>
    <property type="project" value="UniProtKB-SubCell"/>
</dbReference>
<reference evidence="25" key="1">
    <citation type="submission" date="2025-08" db="UniProtKB">
        <authorList>
            <consortium name="Ensembl"/>
        </authorList>
    </citation>
    <scope>IDENTIFICATION</scope>
</reference>
<dbReference type="InterPro" id="IPR011993">
    <property type="entry name" value="PH-like_dom_sf"/>
</dbReference>
<evidence type="ECO:0000256" key="19">
    <source>
        <dbReference type="ARBA" id="ARBA00048336"/>
    </source>
</evidence>
<evidence type="ECO:0000256" key="6">
    <source>
        <dbReference type="ARBA" id="ARBA00022490"/>
    </source>
</evidence>
<dbReference type="Gene3D" id="3.60.40.10">
    <property type="entry name" value="PPM-type phosphatase domain"/>
    <property type="match status" value="1"/>
</dbReference>
<dbReference type="GO" id="GO:0016020">
    <property type="term" value="C:membrane"/>
    <property type="evidence" value="ECO:0007669"/>
    <property type="project" value="UniProtKB-SubCell"/>
</dbReference>
<evidence type="ECO:0000256" key="22">
    <source>
        <dbReference type="SAM" id="MobiDB-lite"/>
    </source>
</evidence>
<dbReference type="Pfam" id="PF00560">
    <property type="entry name" value="LRR_1"/>
    <property type="match status" value="1"/>
</dbReference>
<sequence>ERPLHPRQQQRAADPLSRFATVPSGAPDRGLELQLPGGIARRPPPGRAPAPARAGRPRARPRRRGPAPLPAAGGAAPGPGAGALLLRRGRLKRTASAAAPRPAGLPAPGPAAAPPSSRSLDRRALLPRPRQMLPLQPSDREWVRQQLQRGCLHVLDRRPAAGRLRPVLCTLDTTAGEVAARLLQAGPRAGGALKVPGRGPAAAPPARPALAAVGAPPPRRASRAGPAPAGCSPDLAGPAPVPEPESPQPGPGAEGASGRRDPYCSSSSEELEADPGQPRLRGRSSGARQRSPAASPPPPPAPRGGEGPGGAARDRPAEESPGAAAAAAEKAPPAPTLYVQLHGESARRLEADEKPLQIQNDYLFQLGFGALWRVQEEGLDSEVGCLIRFYAGKPHSTGSSERIQLSGMYNVRKGKMHLPVNRWTRRQVILCGTCLIVSSVKDSVAGKMHVLPLIGGKVEEVKKHQHCLAFSSSGPQSQTYYICFDTFTEYLRWLRQVSKVASQRISSVDLSCCSLEHLPANLFYSQDLTHLNLKQNFLRQNPSLPTARGLSELQRFTKLKTLNLSNNHLGDFPLAVCSIPTLAELNVSCNALRAVPAAVGAMHNLQTFLLDGNFLQTLPAELENMHQLSYLGLSFNEFTDFPEVLEKLAAVDKLCMSGNCMETLWLQALRKMPHIKHVDLRLNQIRKVIADEVDSLPHVTQLDLRDNKLADLDAVVFNNLEVLHCERNQLVTLNVCGYFLKALYASSNELVQLDVCPVPNYLSYMDVSRNCLENVPEWVCESRKLEVLDIGRNQICELPARLFGDSSLRKLLAGHNQLTRLPDGRERTSVEVLDVQHNQLLELPPSFLMAASSLRFLNASANRLETLPPATLSEETNSILQELYLTNNNLTDKCVPLLTGHPHLKILHMAYNRLHSFPASKMAKLEELEEIDLSGNKLKAIPTTIMNCRRVHTVAAHSNCIEVFPEVMQLPEIKCVDLSCNELTEVTLPENLPPKLQELDLTGNPRLALDHRTLELLNNIRCFKIDQPSAGDASGAPAVWSHGYTEASGVKNKLCVAALSVSNFCDDREALYGVFDGDRNAEVPSLLQCTMSDILAEELQRTRNAEECMVHTFIVTQRKLGTAGQKLGGAAVLCHIRHDPVDPGGPFTLTSANVGKCQTVLCRNGKPLPLSRSYVMSCEEELRRIKRHKAIVTEDGKVNGVTESTRILGYTFLHPSVVPRPHVQSVALSPQDEFFILGSKGLWDSLSVEEAVGAVRSVPDALAAAKKLCTLAQSYGCRESLSAVVVQLSVPEDSFCCCELAAAAAALPPPSPGVFAPAAGVAVRERPADGLGAPSSSSGLASEMSSELSTSEMSSEVGSTASDEPPPPGALGEGSPAGPSEPRCALHPGGAPGAFQRQLSSATFSSAFSDNGLDSDDEEPIEGVFSNGSRVEVAVDIHCGRARDGERRRPPEAADEGAGAVEDEPGAARRADGAAGTMGRRRGNGSVAPQERSHNVIEVAADAPLRRPGGYFAAPAQPDPDDQFIIPPELEEEVKEMMKQRPPAPPRPGPAEPADCCCDTPL</sequence>
<proteinExistence type="predicted"/>
<dbReference type="GO" id="GO:0051898">
    <property type="term" value="P:negative regulation of phosphatidylinositol 3-kinase/protein kinase B signal transduction"/>
    <property type="evidence" value="ECO:0007669"/>
    <property type="project" value="Ensembl"/>
</dbReference>
<evidence type="ECO:0000256" key="20">
    <source>
        <dbReference type="ARBA" id="ARBA00077797"/>
    </source>
</evidence>
<dbReference type="GO" id="GO:0002667">
    <property type="term" value="P:regulation of T cell anergy"/>
    <property type="evidence" value="ECO:0007669"/>
    <property type="project" value="Ensembl"/>
</dbReference>
<dbReference type="GO" id="GO:0042981">
    <property type="term" value="P:regulation of apoptotic process"/>
    <property type="evidence" value="ECO:0007669"/>
    <property type="project" value="Ensembl"/>
</dbReference>
<keyword evidence="13" id="KW-0904">Protein phosphatase</keyword>
<dbReference type="Pfam" id="PF00169">
    <property type="entry name" value="PH"/>
    <property type="match status" value="1"/>
</dbReference>
<dbReference type="InterPro" id="IPR032675">
    <property type="entry name" value="LRR_dom_sf"/>
</dbReference>
<dbReference type="SUPFAM" id="SSF81606">
    <property type="entry name" value="PP2C-like"/>
    <property type="match status" value="1"/>
</dbReference>
<dbReference type="InterPro" id="IPR050216">
    <property type="entry name" value="LRR_domain-containing"/>
</dbReference>
<dbReference type="GO" id="GO:0009649">
    <property type="term" value="P:entrainment of circadian clock"/>
    <property type="evidence" value="ECO:0007669"/>
    <property type="project" value="Ensembl"/>
</dbReference>
<dbReference type="Gene3D" id="3.80.10.10">
    <property type="entry name" value="Ribonuclease Inhibitor"/>
    <property type="match status" value="3"/>
</dbReference>
<comment type="catalytic activity">
    <reaction evidence="19">
        <text>O-phospho-L-threonyl-[protein] + H2O = L-threonyl-[protein] + phosphate</text>
        <dbReference type="Rhea" id="RHEA:47004"/>
        <dbReference type="Rhea" id="RHEA-COMP:11060"/>
        <dbReference type="Rhea" id="RHEA-COMP:11605"/>
        <dbReference type="ChEBI" id="CHEBI:15377"/>
        <dbReference type="ChEBI" id="CHEBI:30013"/>
        <dbReference type="ChEBI" id="CHEBI:43474"/>
        <dbReference type="ChEBI" id="CHEBI:61977"/>
        <dbReference type="EC" id="3.1.3.16"/>
    </reaction>
</comment>
<evidence type="ECO:0000259" key="24">
    <source>
        <dbReference type="PROSITE" id="PS51746"/>
    </source>
</evidence>
<keyword evidence="7" id="KW-0597">Phosphoprotein</keyword>
<evidence type="ECO:0000256" key="14">
    <source>
        <dbReference type="ARBA" id="ARBA00022990"/>
    </source>
</evidence>
<feature type="region of interest" description="Disordered" evidence="22">
    <location>
        <begin position="1534"/>
        <end position="1562"/>
    </location>
</feature>
<feature type="compositionally biased region" description="Low complexity" evidence="22">
    <location>
        <begin position="283"/>
        <end position="293"/>
    </location>
</feature>
<dbReference type="InterPro" id="IPR036457">
    <property type="entry name" value="PPM-type-like_dom_sf"/>
</dbReference>
<dbReference type="InterPro" id="IPR055071">
    <property type="entry name" value="RA_PHLPP-like"/>
</dbReference>
<dbReference type="GO" id="GO:0046328">
    <property type="term" value="P:regulation of JNK cascade"/>
    <property type="evidence" value="ECO:0007669"/>
    <property type="project" value="Ensembl"/>
</dbReference>
<protein>
    <recommendedName>
        <fullName evidence="5">protein-serine/threonine phosphatase</fullName>
        <ecNumber evidence="5">3.1.3.16</ecNumber>
    </recommendedName>
    <alternativeName>
        <fullName evidence="21">Pleckstrin homology domain-containing family E member 1</fullName>
    </alternativeName>
    <alternativeName>
        <fullName evidence="20">Suprachiasmatic nucleus circadian oscillatory protein</fullName>
    </alternativeName>
</protein>
<dbReference type="PROSITE" id="PS50003">
    <property type="entry name" value="PH_DOMAIN"/>
    <property type="match status" value="1"/>
</dbReference>
<keyword evidence="9" id="KW-0053">Apoptosis</keyword>
<keyword evidence="16" id="KW-0464">Manganese</keyword>
<evidence type="ECO:0000256" key="2">
    <source>
        <dbReference type="ARBA" id="ARBA00004123"/>
    </source>
</evidence>
<evidence type="ECO:0000259" key="23">
    <source>
        <dbReference type="PROSITE" id="PS50003"/>
    </source>
</evidence>
<evidence type="ECO:0000256" key="21">
    <source>
        <dbReference type="ARBA" id="ARBA00080105"/>
    </source>
</evidence>
<evidence type="ECO:0000256" key="3">
    <source>
        <dbReference type="ARBA" id="ARBA00004170"/>
    </source>
</evidence>
<dbReference type="GO" id="GO:0004722">
    <property type="term" value="F:protein serine/threonine phosphatase activity"/>
    <property type="evidence" value="ECO:0007669"/>
    <property type="project" value="UniProtKB-EC"/>
</dbReference>
<name>A0A8C6CLN1_MOSMO</name>
<evidence type="ECO:0000313" key="26">
    <source>
        <dbReference type="Proteomes" id="UP000694544"/>
    </source>
</evidence>
<dbReference type="EC" id="3.1.3.16" evidence="5"/>
<dbReference type="SMART" id="SM00332">
    <property type="entry name" value="PP2Cc"/>
    <property type="match status" value="1"/>
</dbReference>
<keyword evidence="8" id="KW-0433">Leucine-rich repeat</keyword>
<accession>A0A8C6CLN1</accession>
<feature type="compositionally biased region" description="Polar residues" evidence="22">
    <location>
        <begin position="1397"/>
        <end position="1409"/>
    </location>
</feature>
<feature type="compositionally biased region" description="Pro residues" evidence="22">
    <location>
        <begin position="103"/>
        <end position="113"/>
    </location>
</feature>
<evidence type="ECO:0000256" key="4">
    <source>
        <dbReference type="ARBA" id="ARBA00004496"/>
    </source>
</evidence>
<comment type="catalytic activity">
    <reaction evidence="18">
        <text>O-phospho-L-seryl-[protein] + H2O = L-seryl-[protein] + phosphate</text>
        <dbReference type="Rhea" id="RHEA:20629"/>
        <dbReference type="Rhea" id="RHEA-COMP:9863"/>
        <dbReference type="Rhea" id="RHEA-COMP:11604"/>
        <dbReference type="ChEBI" id="CHEBI:15377"/>
        <dbReference type="ChEBI" id="CHEBI:29999"/>
        <dbReference type="ChEBI" id="CHEBI:43474"/>
        <dbReference type="ChEBI" id="CHEBI:83421"/>
        <dbReference type="EC" id="3.1.3.16"/>
    </reaction>
</comment>
<evidence type="ECO:0000313" key="25">
    <source>
        <dbReference type="Ensembl" id="ENSMMSP00000002599.1"/>
    </source>
</evidence>
<dbReference type="Gene3D" id="2.30.29.30">
    <property type="entry name" value="Pleckstrin-homology domain (PH domain)/Phosphotyrosine-binding domain (PTB)"/>
    <property type="match status" value="1"/>
</dbReference>
<dbReference type="SMART" id="SM00364">
    <property type="entry name" value="LRR_BAC"/>
    <property type="match status" value="9"/>
</dbReference>
<evidence type="ECO:0000256" key="16">
    <source>
        <dbReference type="ARBA" id="ARBA00023211"/>
    </source>
</evidence>
<feature type="domain" description="PH" evidence="23">
    <location>
        <begin position="402"/>
        <end position="502"/>
    </location>
</feature>
<dbReference type="SUPFAM" id="SSF52058">
    <property type="entry name" value="L domain-like"/>
    <property type="match status" value="2"/>
</dbReference>
<dbReference type="FunFam" id="3.80.10.10:FF:000027">
    <property type="entry name" value="PH domain and leucine rich repeat protein phosphatase 2"/>
    <property type="match status" value="1"/>
</dbReference>
<keyword evidence="15" id="KW-0472">Membrane</keyword>
<evidence type="ECO:0000256" key="18">
    <source>
        <dbReference type="ARBA" id="ARBA00047761"/>
    </source>
</evidence>
<dbReference type="PROSITE" id="PS51450">
    <property type="entry name" value="LRR"/>
    <property type="match status" value="1"/>
</dbReference>
<dbReference type="GO" id="GO:0043491">
    <property type="term" value="P:phosphatidylinositol 3-kinase/protein kinase B signal transduction"/>
    <property type="evidence" value="ECO:0007669"/>
    <property type="project" value="Ensembl"/>
</dbReference>
<evidence type="ECO:0000256" key="1">
    <source>
        <dbReference type="ARBA" id="ARBA00001936"/>
    </source>
</evidence>
<evidence type="ECO:0000256" key="9">
    <source>
        <dbReference type="ARBA" id="ARBA00022703"/>
    </source>
</evidence>
<keyword evidence="10" id="KW-0479">Metal-binding</keyword>
<dbReference type="Pfam" id="PF00481">
    <property type="entry name" value="PP2C"/>
    <property type="match status" value="1"/>
</dbReference>
<dbReference type="Pfam" id="PF23010">
    <property type="entry name" value="RA_3"/>
    <property type="match status" value="1"/>
</dbReference>
<evidence type="ECO:0000256" key="17">
    <source>
        <dbReference type="ARBA" id="ARBA00023242"/>
    </source>
</evidence>
<dbReference type="FunFam" id="3.80.10.10:FF:000278">
    <property type="entry name" value="PH domain and leucine rich repeat protein phosphatase 1"/>
    <property type="match status" value="1"/>
</dbReference>
<evidence type="ECO:0000256" key="10">
    <source>
        <dbReference type="ARBA" id="ARBA00022723"/>
    </source>
</evidence>
<feature type="region of interest" description="Disordered" evidence="22">
    <location>
        <begin position="1327"/>
        <end position="1494"/>
    </location>
</feature>
<organism evidence="25 26">
    <name type="scientific">Moschus moschiferus</name>
    <name type="common">Siberian musk deer</name>
    <name type="synonym">Moschus sibiricus</name>
    <dbReference type="NCBI Taxonomy" id="68415"/>
    <lineage>
        <taxon>Eukaryota</taxon>
        <taxon>Metazoa</taxon>
        <taxon>Chordata</taxon>
        <taxon>Craniata</taxon>
        <taxon>Vertebrata</taxon>
        <taxon>Euteleostomi</taxon>
        <taxon>Mammalia</taxon>
        <taxon>Eutheria</taxon>
        <taxon>Laurasiatheria</taxon>
        <taxon>Artiodactyla</taxon>
        <taxon>Ruminantia</taxon>
        <taxon>Pecora</taxon>
        <taxon>Moschidae</taxon>
        <taxon>Moschus</taxon>
    </lineage>
</organism>
<dbReference type="InterPro" id="IPR001849">
    <property type="entry name" value="PH_domain"/>
</dbReference>
<evidence type="ECO:0000256" key="13">
    <source>
        <dbReference type="ARBA" id="ARBA00022912"/>
    </source>
</evidence>
<dbReference type="Ensembl" id="ENSMMST00000002834.1">
    <property type="protein sequence ID" value="ENSMMSP00000002599.1"/>
    <property type="gene ID" value="ENSMMSG00000001825.1"/>
</dbReference>
<feature type="compositionally biased region" description="Low complexity" evidence="22">
    <location>
        <begin position="319"/>
        <end position="331"/>
    </location>
</feature>
<keyword evidence="12" id="KW-0378">Hydrolase</keyword>
<comment type="cofactor">
    <cofactor evidence="1">
        <name>Mn(2+)</name>
        <dbReference type="ChEBI" id="CHEBI:29035"/>
    </cofactor>
</comment>
<dbReference type="InterPro" id="IPR001611">
    <property type="entry name" value="Leu-rich_rpt"/>
</dbReference>
<dbReference type="SUPFAM" id="SSF50729">
    <property type="entry name" value="PH domain-like"/>
    <property type="match status" value="1"/>
</dbReference>
<dbReference type="CDD" id="cd00143">
    <property type="entry name" value="PP2Cc"/>
    <property type="match status" value="1"/>
</dbReference>
<feature type="domain" description="PPM-type phosphatase" evidence="24">
    <location>
        <begin position="1041"/>
        <end position="1288"/>
    </location>
</feature>
<evidence type="ECO:0000256" key="5">
    <source>
        <dbReference type="ARBA" id="ARBA00013081"/>
    </source>
</evidence>
<dbReference type="SMART" id="SM00369">
    <property type="entry name" value="LRR_TYP"/>
    <property type="match status" value="8"/>
</dbReference>
<keyword evidence="6" id="KW-0963">Cytoplasm</keyword>
<reference evidence="25" key="2">
    <citation type="submission" date="2025-09" db="UniProtKB">
        <authorList>
            <consortium name="Ensembl"/>
        </authorList>
    </citation>
    <scope>IDENTIFICATION</scope>
</reference>
<dbReference type="GO" id="GO:0005737">
    <property type="term" value="C:cytoplasm"/>
    <property type="evidence" value="ECO:0007669"/>
    <property type="project" value="UniProtKB-SubCell"/>
</dbReference>
<evidence type="ECO:0000256" key="15">
    <source>
        <dbReference type="ARBA" id="ARBA00023136"/>
    </source>
</evidence>
<comment type="subcellular location">
    <subcellularLocation>
        <location evidence="4">Cytoplasm</location>
    </subcellularLocation>
    <subcellularLocation>
        <location evidence="3">Membrane</location>
        <topology evidence="3">Peripheral membrane protein</topology>
    </subcellularLocation>
    <subcellularLocation>
        <location evidence="2">Nucleus</location>
    </subcellularLocation>
</comment>
<evidence type="ECO:0000256" key="12">
    <source>
        <dbReference type="ARBA" id="ARBA00022801"/>
    </source>
</evidence>
<feature type="compositionally biased region" description="Pro residues" evidence="22">
    <location>
        <begin position="1542"/>
        <end position="1551"/>
    </location>
</feature>
<feature type="region of interest" description="Disordered" evidence="22">
    <location>
        <begin position="191"/>
        <end position="334"/>
    </location>
</feature>
<gene>
    <name evidence="25" type="primary">PHLPP1</name>
</gene>
<dbReference type="GO" id="GO:1900744">
    <property type="term" value="P:regulation of p38MAPK cascade"/>
    <property type="evidence" value="ECO:0007669"/>
    <property type="project" value="Ensembl"/>
</dbReference>
<dbReference type="FunFam" id="3.60.40.10:FF:000003">
    <property type="entry name" value="PH domain and leucine-rich repeat protein phosphatase 1"/>
    <property type="match status" value="1"/>
</dbReference>
<feature type="compositionally biased region" description="Basic residues" evidence="22">
    <location>
        <begin position="55"/>
        <end position="65"/>
    </location>
</feature>
<evidence type="ECO:0000256" key="7">
    <source>
        <dbReference type="ARBA" id="ARBA00022553"/>
    </source>
</evidence>
<dbReference type="PROSITE" id="PS51746">
    <property type="entry name" value="PPM_2"/>
    <property type="match status" value="1"/>
</dbReference>
<dbReference type="GO" id="GO:0006915">
    <property type="term" value="P:apoptotic process"/>
    <property type="evidence" value="ECO:0007669"/>
    <property type="project" value="UniProtKB-KW"/>
</dbReference>
<dbReference type="Proteomes" id="UP000694544">
    <property type="component" value="Unplaced"/>
</dbReference>
<dbReference type="FunFam" id="3.80.10.10:FF:000345">
    <property type="entry name" value="PH domain and leucine rich repeat protein phosphatase 1"/>
    <property type="match status" value="1"/>
</dbReference>
<dbReference type="Pfam" id="PF13855">
    <property type="entry name" value="LRR_8"/>
    <property type="match status" value="2"/>
</dbReference>
<dbReference type="PANTHER" id="PTHR48051:SF43">
    <property type="entry name" value="PH DOMAIN AND LEUCINE RICH REPEAT PROTEIN PHOSPHATASE 1"/>
    <property type="match status" value="1"/>
</dbReference>
<dbReference type="InterPro" id="IPR003591">
    <property type="entry name" value="Leu-rich_rpt_typical-subtyp"/>
</dbReference>
<keyword evidence="17" id="KW-0539">Nucleus</keyword>
<dbReference type="GO" id="GO:0046872">
    <property type="term" value="F:metal ion binding"/>
    <property type="evidence" value="ECO:0007669"/>
    <property type="project" value="UniProtKB-KW"/>
</dbReference>